<dbReference type="Gene3D" id="3.40.50.720">
    <property type="entry name" value="NAD(P)-binding Rossmann-like Domain"/>
    <property type="match status" value="1"/>
</dbReference>
<keyword evidence="2" id="KW-1185">Reference proteome</keyword>
<dbReference type="InterPro" id="IPR023401">
    <property type="entry name" value="ODC_N"/>
</dbReference>
<dbReference type="PIRSF" id="PIRSF001439">
    <property type="entry name" value="CryM"/>
    <property type="match status" value="1"/>
</dbReference>
<dbReference type="Proteomes" id="UP000635245">
    <property type="component" value="Unassembled WGS sequence"/>
</dbReference>
<proteinExistence type="predicted"/>
<dbReference type="GO" id="GO:0005737">
    <property type="term" value="C:cytoplasm"/>
    <property type="evidence" value="ECO:0007669"/>
    <property type="project" value="TreeGrafter"/>
</dbReference>
<dbReference type="EMBL" id="JAENJH010000007">
    <property type="protein sequence ID" value="MBK1787562.1"/>
    <property type="molecule type" value="Genomic_DNA"/>
</dbReference>
<dbReference type="SUPFAM" id="SSF51735">
    <property type="entry name" value="NAD(P)-binding Rossmann-fold domains"/>
    <property type="match status" value="1"/>
</dbReference>
<comment type="caution">
    <text evidence="1">The sequence shown here is derived from an EMBL/GenBank/DDBJ whole genome shotgun (WGS) entry which is preliminary data.</text>
</comment>
<dbReference type="PANTHER" id="PTHR13812:SF19">
    <property type="entry name" value="KETIMINE REDUCTASE MU-CRYSTALLIN"/>
    <property type="match status" value="1"/>
</dbReference>
<accession>A0A934QWQ7</accession>
<evidence type="ECO:0000313" key="1">
    <source>
        <dbReference type="EMBL" id="MBK1787562.1"/>
    </source>
</evidence>
<dbReference type="Gene3D" id="3.30.1780.10">
    <property type="entry name" value="ornithine cyclodeaminase, domain 1"/>
    <property type="match status" value="1"/>
</dbReference>
<name>A0A934QWQ7_9PSEU</name>
<dbReference type="InterPro" id="IPR036291">
    <property type="entry name" value="NAD(P)-bd_dom_sf"/>
</dbReference>
<protein>
    <submittedName>
        <fullName evidence="1">Ornithine cyclodeaminase family protein</fullName>
    </submittedName>
</protein>
<sequence length="317" mass="32465">MPRILDDQHVDGLLPPSAALADVRTAFGLLAAGEATDEPRRRSAAGTVTLNVMSAIAPTLDAALVKSYPVVRAGTNRGSVITVLVYSCASGELRGLLRADLLGRRRTAAASALATSVLARPESGTVCLLGTGFQAPAQVSALTEVLPQLRTVLVVGRDADRAASTANILRAAHPGLDVESGTSPEHAVPRADVVVTATGSAEPLFDGRLLRPGTHVNAVGSNHAARRELDRATFQRAAHVSVDSAAVARLECGDLLANGLDPAEASEFADVLAGRAAGRTDGDEITVFESHGLAIQDLVCAVRVLGAAAEAGVGTVT</sequence>
<organism evidence="1 2">
    <name type="scientific">Prauserella cavernicola</name>
    <dbReference type="NCBI Taxonomy" id="2800127"/>
    <lineage>
        <taxon>Bacteria</taxon>
        <taxon>Bacillati</taxon>
        <taxon>Actinomycetota</taxon>
        <taxon>Actinomycetes</taxon>
        <taxon>Pseudonocardiales</taxon>
        <taxon>Pseudonocardiaceae</taxon>
        <taxon>Prauserella</taxon>
    </lineage>
</organism>
<dbReference type="PANTHER" id="PTHR13812">
    <property type="entry name" value="KETIMINE REDUCTASE MU-CRYSTALLIN"/>
    <property type="match status" value="1"/>
</dbReference>
<reference evidence="1" key="1">
    <citation type="submission" date="2020-12" db="EMBL/GenBank/DDBJ databases">
        <title>Prauserella sp. ASG 168, a novel actinomycete isolated from cave rock.</title>
        <authorList>
            <person name="Suriyachadkun C."/>
        </authorList>
    </citation>
    <scope>NUCLEOTIDE SEQUENCE</scope>
    <source>
        <strain evidence="1">ASG 168</strain>
    </source>
</reference>
<gene>
    <name evidence="1" type="ORF">JHE00_24825</name>
</gene>
<evidence type="ECO:0000313" key="2">
    <source>
        <dbReference type="Proteomes" id="UP000635245"/>
    </source>
</evidence>
<dbReference type="InterPro" id="IPR003462">
    <property type="entry name" value="ODC_Mu_crystall"/>
</dbReference>
<dbReference type="RefSeq" id="WP_200322309.1">
    <property type="nucleotide sequence ID" value="NZ_JAENJH010000007.1"/>
</dbReference>
<dbReference type="Pfam" id="PF02423">
    <property type="entry name" value="OCD_Mu_crystall"/>
    <property type="match status" value="1"/>
</dbReference>
<dbReference type="AlphaFoldDB" id="A0A934QWQ7"/>